<evidence type="ECO:0000313" key="1">
    <source>
        <dbReference type="EMBL" id="MCC8405955.1"/>
    </source>
</evidence>
<accession>A0ABS8KMJ5</accession>
<proteinExistence type="predicted"/>
<dbReference type="RefSeq" id="WP_230564707.1">
    <property type="nucleotide sequence ID" value="NZ_JAJITC010000032.1"/>
</dbReference>
<evidence type="ECO:0000313" key="2">
    <source>
        <dbReference type="Proteomes" id="UP001430614"/>
    </source>
</evidence>
<comment type="caution">
    <text evidence="1">The sequence shown here is derived from an EMBL/GenBank/DDBJ whole genome shotgun (WGS) entry which is preliminary data.</text>
</comment>
<reference evidence="1 2" key="1">
    <citation type="submission" date="2021-11" db="EMBL/GenBank/DDBJ databases">
        <authorList>
            <person name="Oh E.-T."/>
            <person name="Kim S.-B."/>
        </authorList>
    </citation>
    <scope>NUCLEOTIDE SEQUENCE [LARGE SCALE GENOMIC DNA]</scope>
    <source>
        <strain evidence="1 2">MMS20-SJTN17</strain>
    </source>
</reference>
<name>A0ABS8KMJ5_9BURK</name>
<protein>
    <submittedName>
        <fullName evidence="1">Uncharacterized protein</fullName>
    </submittedName>
</protein>
<dbReference type="Proteomes" id="UP001430614">
    <property type="component" value="Unassembled WGS sequence"/>
</dbReference>
<gene>
    <name evidence="1" type="ORF">LJ655_29575</name>
</gene>
<feature type="non-terminal residue" evidence="1">
    <location>
        <position position="1"/>
    </location>
</feature>
<keyword evidence="2" id="KW-1185">Reference proteome</keyword>
<sequence>SSPRIAASAALALLWNRCSTSRGMPARLAVERLLDLRGIRTLADHLAYAWNMTYPRLPGFAAKMWVIARLAPRLHHGSPIVRIKSMCIDAIQCSGSEPLRESYRGVKPLLDERYCPFQGVHAASFIHRL</sequence>
<dbReference type="EMBL" id="JAJITC010000032">
    <property type="protein sequence ID" value="MCC8405955.1"/>
    <property type="molecule type" value="Genomic_DNA"/>
</dbReference>
<organism evidence="1 2">
    <name type="scientific">Paraburkholderia translucens</name>
    <dbReference type="NCBI Taxonomy" id="2886945"/>
    <lineage>
        <taxon>Bacteria</taxon>
        <taxon>Pseudomonadati</taxon>
        <taxon>Pseudomonadota</taxon>
        <taxon>Betaproteobacteria</taxon>
        <taxon>Burkholderiales</taxon>
        <taxon>Burkholderiaceae</taxon>
        <taxon>Paraburkholderia</taxon>
    </lineage>
</organism>